<evidence type="ECO:0000313" key="3">
    <source>
        <dbReference type="Proteomes" id="UP000184063"/>
    </source>
</evidence>
<dbReference type="AlphaFoldDB" id="A0A1M3TU43"/>
<dbReference type="Pfam" id="PF01636">
    <property type="entry name" value="APH"/>
    <property type="match status" value="1"/>
</dbReference>
<sequence length="341" mass="39224">MTEERSWAQQIVDRFFEVREFPTQLDCDDHARRITGASTVREVDIPGSLSYTVLCTDSSDERPGLIVSFRQRESVLDQTVIELARFIHGDLVPAATFHGNMPDSDPPLLVYTMACLSDSPCLQLFSTETELSPRDEARYMCFVEHLARYFARCWLNPQPVDPTVSANYRDAIYHQLERIRNAPPLILSSTTISELECSLPDLFSQEYMQVLTHNDLSQTNILISVDNFKITGIVDWSLAKVLPFGMELDTLLLSTRYMDLSGWHNYTCRERMISYFWDEFWAPCRGFDDKRQHEIRTMAMQATKIGAVLRYAFQRNADGSPSEELTTSNWALKTLKTLLRC</sequence>
<reference evidence="3" key="1">
    <citation type="journal article" date="2017" name="Genome Biol.">
        <title>Comparative genomics reveals high biological diversity and specific adaptations in the industrially and medically important fungal genus Aspergillus.</title>
        <authorList>
            <person name="de Vries R.P."/>
            <person name="Riley R."/>
            <person name="Wiebenga A."/>
            <person name="Aguilar-Osorio G."/>
            <person name="Amillis S."/>
            <person name="Uchima C.A."/>
            <person name="Anderluh G."/>
            <person name="Asadollahi M."/>
            <person name="Askin M."/>
            <person name="Barry K."/>
            <person name="Battaglia E."/>
            <person name="Bayram O."/>
            <person name="Benocci T."/>
            <person name="Braus-Stromeyer S.A."/>
            <person name="Caldana C."/>
            <person name="Canovas D."/>
            <person name="Cerqueira G.C."/>
            <person name="Chen F."/>
            <person name="Chen W."/>
            <person name="Choi C."/>
            <person name="Clum A."/>
            <person name="Dos Santos R.A."/>
            <person name="Damasio A.R."/>
            <person name="Diallinas G."/>
            <person name="Emri T."/>
            <person name="Fekete E."/>
            <person name="Flipphi M."/>
            <person name="Freyberg S."/>
            <person name="Gallo A."/>
            <person name="Gournas C."/>
            <person name="Habgood R."/>
            <person name="Hainaut M."/>
            <person name="Harispe M.L."/>
            <person name="Henrissat B."/>
            <person name="Hilden K.S."/>
            <person name="Hope R."/>
            <person name="Hossain A."/>
            <person name="Karabika E."/>
            <person name="Karaffa L."/>
            <person name="Karanyi Z."/>
            <person name="Krasevec N."/>
            <person name="Kuo A."/>
            <person name="Kusch H."/>
            <person name="LaButti K."/>
            <person name="Lagendijk E.L."/>
            <person name="Lapidus A."/>
            <person name="Levasseur A."/>
            <person name="Lindquist E."/>
            <person name="Lipzen A."/>
            <person name="Logrieco A.F."/>
            <person name="MacCabe A."/>
            <person name="Maekelae M.R."/>
            <person name="Malavazi I."/>
            <person name="Melin P."/>
            <person name="Meyer V."/>
            <person name="Mielnichuk N."/>
            <person name="Miskei M."/>
            <person name="Molnar A.P."/>
            <person name="Mule G."/>
            <person name="Ngan C.Y."/>
            <person name="Orejas M."/>
            <person name="Orosz E."/>
            <person name="Ouedraogo J.P."/>
            <person name="Overkamp K.M."/>
            <person name="Park H.-S."/>
            <person name="Perrone G."/>
            <person name="Piumi F."/>
            <person name="Punt P.J."/>
            <person name="Ram A.F."/>
            <person name="Ramon A."/>
            <person name="Rauscher S."/>
            <person name="Record E."/>
            <person name="Riano-Pachon D.M."/>
            <person name="Robert V."/>
            <person name="Roehrig J."/>
            <person name="Ruller R."/>
            <person name="Salamov A."/>
            <person name="Salih N.S."/>
            <person name="Samson R.A."/>
            <person name="Sandor E."/>
            <person name="Sanguinetti M."/>
            <person name="Schuetze T."/>
            <person name="Sepcic K."/>
            <person name="Shelest E."/>
            <person name="Sherlock G."/>
            <person name="Sophianopoulou V."/>
            <person name="Squina F.M."/>
            <person name="Sun H."/>
            <person name="Susca A."/>
            <person name="Todd R.B."/>
            <person name="Tsang A."/>
            <person name="Unkles S.E."/>
            <person name="van de Wiele N."/>
            <person name="van Rossen-Uffink D."/>
            <person name="Oliveira J.V."/>
            <person name="Vesth T.C."/>
            <person name="Visser J."/>
            <person name="Yu J.-H."/>
            <person name="Zhou M."/>
            <person name="Andersen M.R."/>
            <person name="Archer D.B."/>
            <person name="Baker S.E."/>
            <person name="Benoit I."/>
            <person name="Brakhage A.A."/>
            <person name="Braus G.H."/>
            <person name="Fischer R."/>
            <person name="Frisvad J.C."/>
            <person name="Goldman G.H."/>
            <person name="Houbraken J."/>
            <person name="Oakley B."/>
            <person name="Pocsi I."/>
            <person name="Scazzocchio C."/>
            <person name="Seiboth B."/>
            <person name="vanKuyk P.A."/>
            <person name="Wortman J."/>
            <person name="Dyer P.S."/>
            <person name="Grigoriev I.V."/>
        </authorList>
    </citation>
    <scope>NUCLEOTIDE SEQUENCE [LARGE SCALE GENOMIC DNA]</scope>
    <source>
        <strain evidence="3">CBS 106.47</strain>
    </source>
</reference>
<organism evidence="2 3">
    <name type="scientific">Aspergillus luchuensis (strain CBS 106.47)</name>
    <dbReference type="NCBI Taxonomy" id="1137211"/>
    <lineage>
        <taxon>Eukaryota</taxon>
        <taxon>Fungi</taxon>
        <taxon>Dikarya</taxon>
        <taxon>Ascomycota</taxon>
        <taxon>Pezizomycotina</taxon>
        <taxon>Eurotiomycetes</taxon>
        <taxon>Eurotiomycetidae</taxon>
        <taxon>Eurotiales</taxon>
        <taxon>Aspergillaceae</taxon>
        <taxon>Aspergillus</taxon>
        <taxon>Aspergillus subgen. Circumdati</taxon>
    </lineage>
</organism>
<dbReference type="Gene3D" id="3.90.1200.10">
    <property type="match status" value="1"/>
</dbReference>
<feature type="domain" description="Aminoglycoside phosphotransferase" evidence="1">
    <location>
        <begin position="194"/>
        <end position="252"/>
    </location>
</feature>
<name>A0A1M3TU43_ASPLC</name>
<dbReference type="SUPFAM" id="SSF56112">
    <property type="entry name" value="Protein kinase-like (PK-like)"/>
    <property type="match status" value="1"/>
</dbReference>
<gene>
    <name evidence="2" type="ORF">ASPFODRAFT_128468</name>
</gene>
<protein>
    <recommendedName>
        <fullName evidence="1">Aminoglycoside phosphotransferase domain-containing protein</fullName>
    </recommendedName>
</protein>
<dbReference type="VEuPathDB" id="FungiDB:ASPFODRAFT_128468"/>
<evidence type="ECO:0000313" key="2">
    <source>
        <dbReference type="EMBL" id="OJZ90102.1"/>
    </source>
</evidence>
<dbReference type="InterPro" id="IPR002575">
    <property type="entry name" value="Aminoglycoside_PTrfase"/>
</dbReference>
<proteinExistence type="predicted"/>
<evidence type="ECO:0000259" key="1">
    <source>
        <dbReference type="Pfam" id="PF01636"/>
    </source>
</evidence>
<dbReference type="OrthoDB" id="5598852at2759"/>
<dbReference type="EMBL" id="KV878238">
    <property type="protein sequence ID" value="OJZ90102.1"/>
    <property type="molecule type" value="Genomic_DNA"/>
</dbReference>
<dbReference type="Proteomes" id="UP000184063">
    <property type="component" value="Unassembled WGS sequence"/>
</dbReference>
<accession>A0A1M3TU43</accession>
<dbReference type="InterPro" id="IPR011009">
    <property type="entry name" value="Kinase-like_dom_sf"/>
</dbReference>